<keyword evidence="4" id="KW-1185">Reference proteome</keyword>
<evidence type="ECO:0000256" key="1">
    <source>
        <dbReference type="ARBA" id="ARBA00022517"/>
    </source>
</evidence>
<organism evidence="3 4">
    <name type="scientific">Desulfobacca acetoxidans (strain ATCC 700848 / DSM 11109 / ASRB2)</name>
    <dbReference type="NCBI Taxonomy" id="880072"/>
    <lineage>
        <taxon>Bacteria</taxon>
        <taxon>Pseudomonadati</taxon>
        <taxon>Thermodesulfobacteriota</taxon>
        <taxon>Desulfobaccia</taxon>
        <taxon>Desulfobaccales</taxon>
        <taxon>Desulfobaccaceae</taxon>
        <taxon>Desulfobacca</taxon>
    </lineage>
</organism>
<accession>F2NFJ5</accession>
<dbReference type="KEGG" id="dao:Desac_2290"/>
<dbReference type="InterPro" id="IPR020053">
    <property type="entry name" value="Ribosome-bd_factorA_CS"/>
</dbReference>
<dbReference type="Pfam" id="PF02033">
    <property type="entry name" value="RBFA"/>
    <property type="match status" value="1"/>
</dbReference>
<dbReference type="InterPro" id="IPR000238">
    <property type="entry name" value="RbfA"/>
</dbReference>
<dbReference type="Proteomes" id="UP000000483">
    <property type="component" value="Chromosome"/>
</dbReference>
<dbReference type="HAMAP" id="MF_00003">
    <property type="entry name" value="RbfA"/>
    <property type="match status" value="1"/>
</dbReference>
<dbReference type="GO" id="GO:0043024">
    <property type="term" value="F:ribosomal small subunit binding"/>
    <property type="evidence" value="ECO:0007669"/>
    <property type="project" value="TreeGrafter"/>
</dbReference>
<evidence type="ECO:0000313" key="4">
    <source>
        <dbReference type="Proteomes" id="UP000000483"/>
    </source>
</evidence>
<dbReference type="SUPFAM" id="SSF89919">
    <property type="entry name" value="Ribosome-binding factor A, RbfA"/>
    <property type="match status" value="1"/>
</dbReference>
<dbReference type="STRING" id="880072.Desac_2290"/>
<protein>
    <recommendedName>
        <fullName evidence="2">Ribosome-binding factor A</fullName>
    </recommendedName>
</protein>
<comment type="function">
    <text evidence="2">One of several proteins that assist in the late maturation steps of the functional core of the 30S ribosomal subunit. Associates with free 30S ribosomal subunits (but not with 30S subunits that are part of 70S ribosomes or polysomes). Required for efficient processing of 16S rRNA. May interact with the 5'-terminal helix region of 16S rRNA.</text>
</comment>
<dbReference type="InterPro" id="IPR015946">
    <property type="entry name" value="KH_dom-like_a/b"/>
</dbReference>
<dbReference type="PANTHER" id="PTHR33515">
    <property type="entry name" value="RIBOSOME-BINDING FACTOR A, CHLOROPLASTIC-RELATED"/>
    <property type="match status" value="1"/>
</dbReference>
<dbReference type="InterPro" id="IPR023799">
    <property type="entry name" value="RbfA_dom_sf"/>
</dbReference>
<dbReference type="PROSITE" id="PS01319">
    <property type="entry name" value="RBFA"/>
    <property type="match status" value="1"/>
</dbReference>
<keyword evidence="1 2" id="KW-0690">Ribosome biogenesis</keyword>
<dbReference type="GO" id="GO:0005829">
    <property type="term" value="C:cytosol"/>
    <property type="evidence" value="ECO:0007669"/>
    <property type="project" value="TreeGrafter"/>
</dbReference>
<dbReference type="PANTHER" id="PTHR33515:SF1">
    <property type="entry name" value="RIBOSOME-BINDING FACTOR A, CHLOROPLASTIC-RELATED"/>
    <property type="match status" value="1"/>
</dbReference>
<dbReference type="EMBL" id="CP002629">
    <property type="protein sequence ID" value="AEB10114.1"/>
    <property type="molecule type" value="Genomic_DNA"/>
</dbReference>
<keyword evidence="2" id="KW-0963">Cytoplasm</keyword>
<dbReference type="HOGENOM" id="CLU_089475_5_0_7"/>
<dbReference type="NCBIfam" id="TIGR00082">
    <property type="entry name" value="rbfA"/>
    <property type="match status" value="1"/>
</dbReference>
<name>F2NFJ5_DESAR</name>
<dbReference type="eggNOG" id="COG0858">
    <property type="taxonomic scope" value="Bacteria"/>
</dbReference>
<dbReference type="RefSeq" id="WP_013707223.1">
    <property type="nucleotide sequence ID" value="NC_015388.1"/>
</dbReference>
<comment type="subunit">
    <text evidence="2">Monomer. Binds 30S ribosomal subunits, but not 50S ribosomal subunits or 70S ribosomes.</text>
</comment>
<reference evidence="3 4" key="1">
    <citation type="journal article" date="2011" name="Stand. Genomic Sci.">
        <title>Complete genome sequence of the acetate-degrading sulfate reducer Desulfobacca acetoxidans type strain (ASRB2).</title>
        <authorList>
            <person name="Goker M."/>
            <person name="Teshima H."/>
            <person name="Lapidus A."/>
            <person name="Nolan M."/>
            <person name="Lucas S."/>
            <person name="Hammon N."/>
            <person name="Deshpande S."/>
            <person name="Cheng J.F."/>
            <person name="Tapia R."/>
            <person name="Han C."/>
            <person name="Goodwin L."/>
            <person name="Pitluck S."/>
            <person name="Huntemann M."/>
            <person name="Liolios K."/>
            <person name="Ivanova N."/>
            <person name="Pagani I."/>
            <person name="Mavromatis K."/>
            <person name="Ovchinikova G."/>
            <person name="Pati A."/>
            <person name="Chen A."/>
            <person name="Palaniappan K."/>
            <person name="Land M."/>
            <person name="Hauser L."/>
            <person name="Brambilla E.M."/>
            <person name="Rohde M."/>
            <person name="Spring S."/>
            <person name="Detter J.C."/>
            <person name="Woyke T."/>
            <person name="Bristow J."/>
            <person name="Eisen J.A."/>
            <person name="Markowitz V."/>
            <person name="Hugenholtz P."/>
            <person name="Kyrpides N.C."/>
            <person name="Klenk H.P."/>
        </authorList>
    </citation>
    <scope>NUCLEOTIDE SEQUENCE [LARGE SCALE GENOMIC DNA]</scope>
    <source>
        <strain evidence="4">ATCC 700848 / DSM 11109 / ASRB2</strain>
    </source>
</reference>
<evidence type="ECO:0000256" key="2">
    <source>
        <dbReference type="HAMAP-Rule" id="MF_00003"/>
    </source>
</evidence>
<dbReference type="GO" id="GO:0030490">
    <property type="term" value="P:maturation of SSU-rRNA"/>
    <property type="evidence" value="ECO:0007669"/>
    <property type="project" value="UniProtKB-UniRule"/>
</dbReference>
<dbReference type="AlphaFoldDB" id="F2NFJ5"/>
<proteinExistence type="inferred from homology"/>
<comment type="similarity">
    <text evidence="2">Belongs to the RbfA family.</text>
</comment>
<sequence length="127" mass="14703">MLTDYKRRDRIGELLREKIALILLRKSRDPRLQQITITSVAISDDLRRAKVYYLTRGQEAEVPANQKALQKASGFIKQELAQEHILRVMPELIFQLDDSWRRGERVDSLLRRLGQESTPPDDSQGSS</sequence>
<comment type="subcellular location">
    <subcellularLocation>
        <location evidence="2">Cytoplasm</location>
    </subcellularLocation>
</comment>
<evidence type="ECO:0000313" key="3">
    <source>
        <dbReference type="EMBL" id="AEB10114.1"/>
    </source>
</evidence>
<dbReference type="Gene3D" id="3.30.300.20">
    <property type="match status" value="1"/>
</dbReference>
<reference evidence="4" key="2">
    <citation type="submission" date="2011-03" db="EMBL/GenBank/DDBJ databases">
        <title>The complete genome of Desulfobacca acetoxidans DSM 11109.</title>
        <authorList>
            <consortium name="US DOE Joint Genome Institute (JGI-PGF)"/>
            <person name="Lucas S."/>
            <person name="Copeland A."/>
            <person name="Lapidus A."/>
            <person name="Bruce D."/>
            <person name="Goodwin L."/>
            <person name="Pitluck S."/>
            <person name="Peters L."/>
            <person name="Kyrpides N."/>
            <person name="Mavromatis K."/>
            <person name="Ivanova N."/>
            <person name="Ovchinnikova G."/>
            <person name="Teshima H."/>
            <person name="Detter J.C."/>
            <person name="Han C."/>
            <person name="Land M."/>
            <person name="Hauser L."/>
            <person name="Markowitz V."/>
            <person name="Cheng J.-F."/>
            <person name="Hugenholtz P."/>
            <person name="Woyke T."/>
            <person name="Wu D."/>
            <person name="Spring S."/>
            <person name="Schueler E."/>
            <person name="Brambilla E."/>
            <person name="Klenk H.-P."/>
            <person name="Eisen J.A."/>
        </authorList>
    </citation>
    <scope>NUCLEOTIDE SEQUENCE [LARGE SCALE GENOMIC DNA]</scope>
    <source>
        <strain evidence="4">ATCC 700848 / DSM 11109 / ASRB2</strain>
    </source>
</reference>
<gene>
    <name evidence="2" type="primary">rbfA</name>
    <name evidence="3" type="ordered locus">Desac_2290</name>
</gene>